<accession>Q5DFA8</accession>
<name>Q5DFA8_SCHJA</name>
<sequence length="119" mass="14041">MAYLHQSFTFVSIYHLATTKSGYQSPSLQLMYSLQIFSFFIKITNRRIWGVNFILFKIYQLYICINVHRDLNQLPIASKDNALTSNLLIPNTYTNECNMIKQSSIKQELLIFTKMIYRN</sequence>
<reference evidence="1" key="2">
    <citation type="journal article" date="2006" name="PLoS Pathog.">
        <title>New perspectives on host-parasite interplay by comparative transcriptomic and proteomic analyses of Schistosoma japonicum.</title>
        <authorList>
            <person name="Liu F."/>
            <person name="Lu J."/>
            <person name="Hu W."/>
            <person name="Wang S.Y."/>
            <person name="Cui S.J."/>
            <person name="Chi M."/>
            <person name="Yan Q."/>
            <person name="Wang X.R."/>
            <person name="Song H.D."/>
            <person name="Xu X.N."/>
            <person name="Wang J.J."/>
            <person name="Zhang X.L."/>
            <person name="Zhang X."/>
            <person name="Wang Z.Q."/>
            <person name="Xue C.L."/>
            <person name="Brindley P.J."/>
            <person name="McManus D.P."/>
            <person name="Yang P.Y."/>
            <person name="Feng Z."/>
            <person name="Chen Z."/>
            <person name="Han Z.G."/>
        </authorList>
    </citation>
    <scope>NUCLEOTIDE SEQUENCE</scope>
</reference>
<dbReference type="EMBL" id="AY813766">
    <property type="protein sequence ID" value="AAW25498.1"/>
    <property type="molecule type" value="mRNA"/>
</dbReference>
<organism evidence="1">
    <name type="scientific">Schistosoma japonicum</name>
    <name type="common">Blood fluke</name>
    <dbReference type="NCBI Taxonomy" id="6182"/>
    <lineage>
        <taxon>Eukaryota</taxon>
        <taxon>Metazoa</taxon>
        <taxon>Spiralia</taxon>
        <taxon>Lophotrochozoa</taxon>
        <taxon>Platyhelminthes</taxon>
        <taxon>Trematoda</taxon>
        <taxon>Digenea</taxon>
        <taxon>Strigeidida</taxon>
        <taxon>Schistosomatoidea</taxon>
        <taxon>Schistosomatidae</taxon>
        <taxon>Schistosoma</taxon>
    </lineage>
</organism>
<reference evidence="1" key="1">
    <citation type="submission" date="2004-11" db="EMBL/GenBank/DDBJ databases">
        <title>The full-length cDNA sequences of Schistosoma japonicum genes.</title>
        <authorList>
            <person name="Han Z."/>
        </authorList>
    </citation>
    <scope>NUCLEOTIDE SEQUENCE</scope>
</reference>
<protein>
    <submittedName>
        <fullName evidence="1">SJCHGC04500 protein</fullName>
    </submittedName>
</protein>
<dbReference type="AlphaFoldDB" id="Q5DFA8"/>
<proteinExistence type="evidence at transcript level"/>
<evidence type="ECO:0000313" key="1">
    <source>
        <dbReference type="EMBL" id="AAW25498.1"/>
    </source>
</evidence>